<dbReference type="CDD" id="cd03137">
    <property type="entry name" value="GATase1_AraC_1"/>
    <property type="match status" value="1"/>
</dbReference>
<dbReference type="InterPro" id="IPR018062">
    <property type="entry name" value="HTH_AraC-typ_CS"/>
</dbReference>
<dbReference type="PANTHER" id="PTHR43130">
    <property type="entry name" value="ARAC-FAMILY TRANSCRIPTIONAL REGULATOR"/>
    <property type="match status" value="1"/>
</dbReference>
<sequence length="326" mass="35242">MSVHEPSDLRTRHEVAVLVMPGALPLDVGIPLQVFIDRPGVPYALSICAEHPGAVAAASGLSYQVERGLEALGSADTIVVPGYSPPDRQVSAPVREALVAAHERGARLVSICYGAFALADAGLLSGRRATTHWDAAAQLARTHPDVDVDPNVLFVDEGSVLTSAGVAAGLDLCLYIVRKDLGPRTANEIARRLVASPRRAGGQAQYQPTGWMPVAGGEELEEVRTWALAHLDDDLTTQQMADRARMSRRTFERRFVEETGRPPHRWILGARVDLARRLLEDSDLPIDQIASRAGLGTGANLRLHFRRALGTSPAEYRKTFSATLTQ</sequence>
<dbReference type="Gene3D" id="1.10.10.60">
    <property type="entry name" value="Homeodomain-like"/>
    <property type="match status" value="1"/>
</dbReference>
<dbReference type="RefSeq" id="WP_200502055.1">
    <property type="nucleotide sequence ID" value="NZ_JAEDAJ010000003.1"/>
</dbReference>
<evidence type="ECO:0000256" key="2">
    <source>
        <dbReference type="ARBA" id="ARBA00023125"/>
    </source>
</evidence>
<dbReference type="InterPro" id="IPR052158">
    <property type="entry name" value="INH-QAR"/>
</dbReference>
<protein>
    <submittedName>
        <fullName evidence="5">Helix-turn-helix domain-containing protein</fullName>
    </submittedName>
</protein>
<dbReference type="EMBL" id="JAEDAJ010000003">
    <property type="protein sequence ID" value="MBK0331451.1"/>
    <property type="molecule type" value="Genomic_DNA"/>
</dbReference>
<comment type="caution">
    <text evidence="5">The sequence shown here is derived from an EMBL/GenBank/DDBJ whole genome shotgun (WGS) entry which is preliminary data.</text>
</comment>
<dbReference type="PROSITE" id="PS00041">
    <property type="entry name" value="HTH_ARAC_FAMILY_1"/>
    <property type="match status" value="1"/>
</dbReference>
<keyword evidence="3" id="KW-0804">Transcription</keyword>
<gene>
    <name evidence="5" type="ORF">I8D64_08555</name>
</gene>
<dbReference type="InterPro" id="IPR002818">
    <property type="entry name" value="DJ-1/PfpI"/>
</dbReference>
<dbReference type="Proteomes" id="UP000612352">
    <property type="component" value="Unassembled WGS sequence"/>
</dbReference>
<proteinExistence type="predicted"/>
<keyword evidence="1" id="KW-0805">Transcription regulation</keyword>
<evidence type="ECO:0000256" key="1">
    <source>
        <dbReference type="ARBA" id="ARBA00023015"/>
    </source>
</evidence>
<accession>A0ABS1B9Z2</accession>
<evidence type="ECO:0000259" key="4">
    <source>
        <dbReference type="PROSITE" id="PS01124"/>
    </source>
</evidence>
<evidence type="ECO:0000313" key="6">
    <source>
        <dbReference type="Proteomes" id="UP000612352"/>
    </source>
</evidence>
<dbReference type="PROSITE" id="PS01124">
    <property type="entry name" value="HTH_ARAC_FAMILY_2"/>
    <property type="match status" value="1"/>
</dbReference>
<dbReference type="InterPro" id="IPR029062">
    <property type="entry name" value="Class_I_gatase-like"/>
</dbReference>
<dbReference type="SMART" id="SM00342">
    <property type="entry name" value="HTH_ARAC"/>
    <property type="match status" value="1"/>
</dbReference>
<dbReference type="SUPFAM" id="SSF52317">
    <property type="entry name" value="Class I glutamine amidotransferase-like"/>
    <property type="match status" value="1"/>
</dbReference>
<dbReference type="Pfam" id="PF12833">
    <property type="entry name" value="HTH_18"/>
    <property type="match status" value="1"/>
</dbReference>
<dbReference type="Pfam" id="PF01965">
    <property type="entry name" value="DJ-1_PfpI"/>
    <property type="match status" value="1"/>
</dbReference>
<dbReference type="InterPro" id="IPR018060">
    <property type="entry name" value="HTH_AraC"/>
</dbReference>
<reference evidence="5 6" key="1">
    <citation type="submission" date="2020-12" db="EMBL/GenBank/DDBJ databases">
        <title>Brachybacterium sp. MASK1Z-5, whole genome shotgun sequence.</title>
        <authorList>
            <person name="Tuo L."/>
        </authorList>
    </citation>
    <scope>NUCLEOTIDE SEQUENCE [LARGE SCALE GENOMIC DNA]</scope>
    <source>
        <strain evidence="5 6">MASK1Z-5</strain>
    </source>
</reference>
<keyword evidence="2" id="KW-0238">DNA-binding</keyword>
<dbReference type="InterPro" id="IPR009057">
    <property type="entry name" value="Homeodomain-like_sf"/>
</dbReference>
<name>A0ABS1B9Z2_9MICO</name>
<evidence type="ECO:0000313" key="5">
    <source>
        <dbReference type="EMBL" id="MBK0331451.1"/>
    </source>
</evidence>
<dbReference type="PANTHER" id="PTHR43130:SF3">
    <property type="entry name" value="HTH-TYPE TRANSCRIPTIONAL REGULATOR RV1931C"/>
    <property type="match status" value="1"/>
</dbReference>
<evidence type="ECO:0000256" key="3">
    <source>
        <dbReference type="ARBA" id="ARBA00023163"/>
    </source>
</evidence>
<keyword evidence="6" id="KW-1185">Reference proteome</keyword>
<organism evidence="5 6">
    <name type="scientific">Brachybacterium halotolerans</name>
    <dbReference type="NCBI Taxonomy" id="2795215"/>
    <lineage>
        <taxon>Bacteria</taxon>
        <taxon>Bacillati</taxon>
        <taxon>Actinomycetota</taxon>
        <taxon>Actinomycetes</taxon>
        <taxon>Micrococcales</taxon>
        <taxon>Dermabacteraceae</taxon>
        <taxon>Brachybacterium</taxon>
    </lineage>
</organism>
<feature type="domain" description="HTH araC/xylS-type" evidence="4">
    <location>
        <begin position="221"/>
        <end position="319"/>
    </location>
</feature>
<dbReference type="SUPFAM" id="SSF46689">
    <property type="entry name" value="Homeodomain-like"/>
    <property type="match status" value="2"/>
</dbReference>
<dbReference type="Gene3D" id="3.40.50.880">
    <property type="match status" value="1"/>
</dbReference>